<proteinExistence type="predicted"/>
<evidence type="ECO:0000313" key="3">
    <source>
        <dbReference type="Proteomes" id="UP001190700"/>
    </source>
</evidence>
<comment type="caution">
    <text evidence="2">The sequence shown here is derived from an EMBL/GenBank/DDBJ whole genome shotgun (WGS) entry which is preliminary data.</text>
</comment>
<accession>A0AAE0FPH2</accession>
<dbReference type="Proteomes" id="UP001190700">
    <property type="component" value="Unassembled WGS sequence"/>
</dbReference>
<reference evidence="2 3" key="1">
    <citation type="journal article" date="2015" name="Genome Biol. Evol.">
        <title>Comparative Genomics of a Bacterivorous Green Alga Reveals Evolutionary Causalities and Consequences of Phago-Mixotrophic Mode of Nutrition.</title>
        <authorList>
            <person name="Burns J.A."/>
            <person name="Paasch A."/>
            <person name="Narechania A."/>
            <person name="Kim E."/>
        </authorList>
    </citation>
    <scope>NUCLEOTIDE SEQUENCE [LARGE SCALE GENOMIC DNA]</scope>
    <source>
        <strain evidence="2 3">PLY_AMNH</strain>
    </source>
</reference>
<protein>
    <submittedName>
        <fullName evidence="2">Uncharacterized protein</fullName>
    </submittedName>
</protein>
<sequence length="159" mass="17277">MERSEDTADDPGSDLADLRTMVLDLKRQLAAFTASDGSTPSPRGYTTPRVDKPDRRMKTRNGISAYSFTEEAENSVLAARFQHAIDHDSAQEFDALCVLAGGTPDIVADISACSFCEEDGEALVSAIDEYTDMSTTPEPESDYEPDTYAPQATPTTRVI</sequence>
<feature type="compositionally biased region" description="Polar residues" evidence="1">
    <location>
        <begin position="150"/>
        <end position="159"/>
    </location>
</feature>
<gene>
    <name evidence="2" type="ORF">CYMTET_27794</name>
</gene>
<evidence type="ECO:0000313" key="2">
    <source>
        <dbReference type="EMBL" id="KAK3263397.1"/>
    </source>
</evidence>
<name>A0AAE0FPH2_9CHLO</name>
<keyword evidence="3" id="KW-1185">Reference proteome</keyword>
<dbReference type="EMBL" id="LGRX02015475">
    <property type="protein sequence ID" value="KAK3263397.1"/>
    <property type="molecule type" value="Genomic_DNA"/>
</dbReference>
<feature type="region of interest" description="Disordered" evidence="1">
    <location>
        <begin position="133"/>
        <end position="159"/>
    </location>
</feature>
<dbReference type="AlphaFoldDB" id="A0AAE0FPH2"/>
<evidence type="ECO:0000256" key="1">
    <source>
        <dbReference type="SAM" id="MobiDB-lite"/>
    </source>
</evidence>
<feature type="region of interest" description="Disordered" evidence="1">
    <location>
        <begin position="33"/>
        <end position="60"/>
    </location>
</feature>
<organism evidence="2 3">
    <name type="scientific">Cymbomonas tetramitiformis</name>
    <dbReference type="NCBI Taxonomy" id="36881"/>
    <lineage>
        <taxon>Eukaryota</taxon>
        <taxon>Viridiplantae</taxon>
        <taxon>Chlorophyta</taxon>
        <taxon>Pyramimonadophyceae</taxon>
        <taxon>Pyramimonadales</taxon>
        <taxon>Pyramimonadaceae</taxon>
        <taxon>Cymbomonas</taxon>
    </lineage>
</organism>